<dbReference type="InterPro" id="IPR016161">
    <property type="entry name" value="Ald_DH/histidinol_DH"/>
</dbReference>
<name>A0A430AVG1_9ENTE</name>
<dbReference type="RefSeq" id="WP_126813500.1">
    <property type="nucleotide sequence ID" value="NZ_NGKC01000006.1"/>
</dbReference>
<proteinExistence type="predicted"/>
<dbReference type="Pfam" id="PF00171">
    <property type="entry name" value="Aldedh"/>
    <property type="match status" value="1"/>
</dbReference>
<dbReference type="Gene3D" id="3.40.309.10">
    <property type="entry name" value="Aldehyde Dehydrogenase, Chain A, domain 2"/>
    <property type="match status" value="1"/>
</dbReference>
<reference evidence="3 4" key="1">
    <citation type="submission" date="2017-05" db="EMBL/GenBank/DDBJ databases">
        <title>Vagococcus spp. assemblies.</title>
        <authorList>
            <person name="Gulvik C.A."/>
        </authorList>
    </citation>
    <scope>NUCLEOTIDE SEQUENCE [LARGE SCALE GENOMIC DNA]</scope>
    <source>
        <strain evidence="3 4">LMG 24798</strain>
    </source>
</reference>
<dbReference type="InterPro" id="IPR016163">
    <property type="entry name" value="Ald_DH_C"/>
</dbReference>
<dbReference type="EMBL" id="NGKC01000006">
    <property type="protein sequence ID" value="RSU12054.1"/>
    <property type="molecule type" value="Genomic_DNA"/>
</dbReference>
<gene>
    <name evidence="3" type="ORF">CBF27_06405</name>
</gene>
<sequence length="446" mass="47738">MTIMDMVKKARAAVEEISGYNQEQVDNMLHVVSKIIYDNAEPLAKMAREETRMGRVDHKTGKNIGMAINIYAALKDKKSVGVIREIKEEGLVEVAHPVGVIGSVAPTTNPTITPLGNGLMALKGKNALIVSPHPRAKKTTYETIALMRKALKSVGAPEDLMQCIEEPSVERSQELMSASDLVVATGGPGLVRSAYSSGKPAYGVGPGNVQGILDTDFDVEQAAELTLIGRSFDNGIVCACQQSLIYPNQKEAEVFEALRQKHAAVFSDEESVAKIRQTIFPDGKANPEMIGQDPQVIAEAAGLTISDDAEIIAVKADKAGADELLNKEKLLPVLVMIGYDTFEEAVAIAKANLLLEGAGHSVGLFSNNREHMLYAGETLPVSRLVVNQPTIDAGGAPTNGLNATVSLGCGTWGNNIISENLYYKHLINISRIATPIAPKTQGSPWE</sequence>
<dbReference type="SUPFAM" id="SSF53720">
    <property type="entry name" value="ALDH-like"/>
    <property type="match status" value="1"/>
</dbReference>
<accession>A0A430AVG1</accession>
<keyword evidence="1" id="KW-0560">Oxidoreductase</keyword>
<comment type="caution">
    <text evidence="3">The sequence shown here is derived from an EMBL/GenBank/DDBJ whole genome shotgun (WGS) entry which is preliminary data.</text>
</comment>
<dbReference type="Proteomes" id="UP000286773">
    <property type="component" value="Unassembled WGS sequence"/>
</dbReference>
<dbReference type="GO" id="GO:0016620">
    <property type="term" value="F:oxidoreductase activity, acting on the aldehyde or oxo group of donors, NAD or NADP as acceptor"/>
    <property type="evidence" value="ECO:0007669"/>
    <property type="project" value="InterPro"/>
</dbReference>
<evidence type="ECO:0000256" key="1">
    <source>
        <dbReference type="ARBA" id="ARBA00023002"/>
    </source>
</evidence>
<feature type="domain" description="Aldehyde dehydrogenase" evidence="2">
    <location>
        <begin position="4"/>
        <end position="264"/>
    </location>
</feature>
<dbReference type="PANTHER" id="PTHR11699">
    <property type="entry name" value="ALDEHYDE DEHYDROGENASE-RELATED"/>
    <property type="match status" value="1"/>
</dbReference>
<dbReference type="Gene3D" id="3.40.605.10">
    <property type="entry name" value="Aldehyde Dehydrogenase, Chain A, domain 1"/>
    <property type="match status" value="1"/>
</dbReference>
<dbReference type="InterPro" id="IPR016162">
    <property type="entry name" value="Ald_DH_N"/>
</dbReference>
<evidence type="ECO:0000259" key="2">
    <source>
        <dbReference type="Pfam" id="PF00171"/>
    </source>
</evidence>
<dbReference type="AlphaFoldDB" id="A0A430AVG1"/>
<keyword evidence="4" id="KW-1185">Reference proteome</keyword>
<organism evidence="3 4">
    <name type="scientific">Vagococcus acidifermentans</name>
    <dbReference type="NCBI Taxonomy" id="564710"/>
    <lineage>
        <taxon>Bacteria</taxon>
        <taxon>Bacillati</taxon>
        <taxon>Bacillota</taxon>
        <taxon>Bacilli</taxon>
        <taxon>Lactobacillales</taxon>
        <taxon>Enterococcaceae</taxon>
        <taxon>Vagococcus</taxon>
    </lineage>
</organism>
<evidence type="ECO:0000313" key="4">
    <source>
        <dbReference type="Proteomes" id="UP000286773"/>
    </source>
</evidence>
<dbReference type="OrthoDB" id="9815791at2"/>
<protein>
    <submittedName>
        <fullName evidence="3">Succinate-semialdehyde dehydrogenase</fullName>
    </submittedName>
</protein>
<evidence type="ECO:0000313" key="3">
    <source>
        <dbReference type="EMBL" id="RSU12054.1"/>
    </source>
</evidence>
<dbReference type="InterPro" id="IPR015590">
    <property type="entry name" value="Aldehyde_DH_dom"/>
</dbReference>